<organism evidence="1 2">
    <name type="scientific">Candidatus Proximibacter danicus</name>
    <dbReference type="NCBI Taxonomy" id="2954365"/>
    <lineage>
        <taxon>Bacteria</taxon>
        <taxon>Pseudomonadati</taxon>
        <taxon>Pseudomonadota</taxon>
        <taxon>Betaproteobacteria</taxon>
        <taxon>Candidatus Proximibacter</taxon>
    </lineage>
</organism>
<name>A0A9D7K1F5_9PROT</name>
<dbReference type="Pfam" id="PF13489">
    <property type="entry name" value="Methyltransf_23"/>
    <property type="match status" value="1"/>
</dbReference>
<evidence type="ECO:0000313" key="2">
    <source>
        <dbReference type="Proteomes" id="UP000886689"/>
    </source>
</evidence>
<dbReference type="EMBL" id="JADJUC010000002">
    <property type="protein sequence ID" value="MBK8522997.1"/>
    <property type="molecule type" value="Genomic_DNA"/>
</dbReference>
<dbReference type="PANTHER" id="PTHR43861">
    <property type="entry name" value="TRANS-ACONITATE 2-METHYLTRANSFERASE-RELATED"/>
    <property type="match status" value="1"/>
</dbReference>
<evidence type="ECO:0000313" key="1">
    <source>
        <dbReference type="EMBL" id="MBK8522997.1"/>
    </source>
</evidence>
<dbReference type="PANTHER" id="PTHR43861:SF5">
    <property type="entry name" value="BLL5978 PROTEIN"/>
    <property type="match status" value="1"/>
</dbReference>
<dbReference type="Gene3D" id="3.40.50.150">
    <property type="entry name" value="Vaccinia Virus protein VP39"/>
    <property type="match status" value="1"/>
</dbReference>
<proteinExistence type="predicted"/>
<dbReference type="AlphaFoldDB" id="A0A9D7K1F5"/>
<sequence>MSATASPGITEITACCACGGDLETLFELPRLPLTGLYGETPPTAAALAQGFDQSLCYCPNCTHLQLGRFLDGGFLYDTSYGFRTAGSQTASAATRYFRDWLLTLLPAGRCDTVVEFGCNDTTLLQTLADVARQRIGIDPILAHTADLPADITTLAVGIEDVDLRQFGADGPDLILCQHTLEHMPDPDGLLRHLRGQAGHQTIFAFEFPCADLLIAQQRFDQVFHQHLQYFSCRSIAGLLERHCFELIDFTFNASHWGALLLAFRIGRGGCEPLQQRQPRLERARLDGAHELFRNQMRACAALLDATEPPLYGFGAGQMLPVLDYHLGGAARRCTAIIDDDRARQGQWYGNLPLAIQSSAGIDFAGSAFLITAVDSRRAIAARLATLGAGRIVSPFLSL</sequence>
<dbReference type="SUPFAM" id="SSF53335">
    <property type="entry name" value="S-adenosyl-L-methionine-dependent methyltransferases"/>
    <property type="match status" value="1"/>
</dbReference>
<keyword evidence="1" id="KW-0808">Transferase</keyword>
<comment type="caution">
    <text evidence="1">The sequence shown here is derived from an EMBL/GenBank/DDBJ whole genome shotgun (WGS) entry which is preliminary data.</text>
</comment>
<gene>
    <name evidence="1" type="ORF">IPL58_02070</name>
</gene>
<dbReference type="GO" id="GO:0008168">
    <property type="term" value="F:methyltransferase activity"/>
    <property type="evidence" value="ECO:0007669"/>
    <property type="project" value="UniProtKB-KW"/>
</dbReference>
<reference evidence="1" key="1">
    <citation type="submission" date="2020-10" db="EMBL/GenBank/DDBJ databases">
        <title>Connecting structure to function with the recovery of over 1000 high-quality activated sludge metagenome-assembled genomes encoding full-length rRNA genes using long-read sequencing.</title>
        <authorList>
            <person name="Singleton C.M."/>
            <person name="Petriglieri F."/>
            <person name="Kristensen J.M."/>
            <person name="Kirkegaard R.H."/>
            <person name="Michaelsen T.Y."/>
            <person name="Andersen M.H."/>
            <person name="Karst S.M."/>
            <person name="Dueholm M.S."/>
            <person name="Nielsen P.H."/>
            <person name="Albertsen M."/>
        </authorList>
    </citation>
    <scope>NUCLEOTIDE SEQUENCE</scope>
    <source>
        <strain evidence="1">Hirt_18-Q3-R61-65_BATAC.395</strain>
    </source>
</reference>
<dbReference type="InterPro" id="IPR029063">
    <property type="entry name" value="SAM-dependent_MTases_sf"/>
</dbReference>
<keyword evidence="1" id="KW-0489">Methyltransferase</keyword>
<dbReference type="GO" id="GO:0032259">
    <property type="term" value="P:methylation"/>
    <property type="evidence" value="ECO:0007669"/>
    <property type="project" value="UniProtKB-KW"/>
</dbReference>
<accession>A0A9D7K1F5</accession>
<protein>
    <submittedName>
        <fullName evidence="1">Methyltransferase domain-containing protein</fullName>
    </submittedName>
</protein>
<dbReference type="Proteomes" id="UP000886689">
    <property type="component" value="Unassembled WGS sequence"/>
</dbReference>